<dbReference type="Proteomes" id="UP000344274">
    <property type="component" value="Unassembled WGS sequence"/>
</dbReference>
<dbReference type="EMBL" id="CABVHB010000034">
    <property type="protein sequence ID" value="VVN12468.1"/>
    <property type="molecule type" value="Genomic_DNA"/>
</dbReference>
<evidence type="ECO:0000313" key="2">
    <source>
        <dbReference type="EMBL" id="VVP72617.1"/>
    </source>
</evidence>
<dbReference type="Proteomes" id="UP000325565">
    <property type="component" value="Unassembled WGS sequence"/>
</dbReference>
<protein>
    <recommendedName>
        <fullName evidence="5">YncE family protein</fullName>
    </recommendedName>
</protein>
<dbReference type="PANTHER" id="PTHR47197:SF3">
    <property type="entry name" value="DIHYDRO-HEME D1 DEHYDROGENASE"/>
    <property type="match status" value="1"/>
</dbReference>
<dbReference type="RefSeq" id="WP_154862923.1">
    <property type="nucleotide sequence ID" value="NZ_CABVHB010000034.1"/>
</dbReference>
<organism evidence="1 4">
    <name type="scientific">Pseudomonas fluorescens</name>
    <dbReference type="NCBI Taxonomy" id="294"/>
    <lineage>
        <taxon>Bacteria</taxon>
        <taxon>Pseudomonadati</taxon>
        <taxon>Pseudomonadota</taxon>
        <taxon>Gammaproteobacteria</taxon>
        <taxon>Pseudomonadales</taxon>
        <taxon>Pseudomonadaceae</taxon>
        <taxon>Pseudomonas</taxon>
    </lineage>
</organism>
<dbReference type="AlphaFoldDB" id="A0A5E6V5A4"/>
<dbReference type="Gene3D" id="2.130.10.10">
    <property type="entry name" value="YVTN repeat-like/Quinoprotein amine dehydrogenase"/>
    <property type="match status" value="2"/>
</dbReference>
<name>A0A5E6V5A4_PSEFL</name>
<accession>A0A5E6V5A4</accession>
<evidence type="ECO:0000313" key="1">
    <source>
        <dbReference type="EMBL" id="VVN12468.1"/>
    </source>
</evidence>
<dbReference type="EMBL" id="CABVJB010000002">
    <property type="protein sequence ID" value="VVP72617.1"/>
    <property type="molecule type" value="Genomic_DNA"/>
</dbReference>
<evidence type="ECO:0008006" key="5">
    <source>
        <dbReference type="Google" id="ProtNLM"/>
    </source>
</evidence>
<gene>
    <name evidence="1" type="ORF">PS673_03869</name>
    <name evidence="2" type="ORF">PS922_00943</name>
</gene>
<reference evidence="3 4" key="1">
    <citation type="submission" date="2019-09" db="EMBL/GenBank/DDBJ databases">
        <authorList>
            <person name="Chandra G."/>
            <person name="Truman W A."/>
        </authorList>
    </citation>
    <scope>NUCLEOTIDE SEQUENCE [LARGE SCALE GENOMIC DNA]</scope>
    <source>
        <strain evidence="1">PS673</strain>
        <strain evidence="2">PS922</strain>
    </source>
</reference>
<proteinExistence type="predicted"/>
<dbReference type="SUPFAM" id="SSF51004">
    <property type="entry name" value="C-terminal (heme d1) domain of cytochrome cd1-nitrite reductase"/>
    <property type="match status" value="1"/>
</dbReference>
<dbReference type="PANTHER" id="PTHR47197">
    <property type="entry name" value="PROTEIN NIRF"/>
    <property type="match status" value="1"/>
</dbReference>
<dbReference type="InterPro" id="IPR051200">
    <property type="entry name" value="Host-pathogen_enzymatic-act"/>
</dbReference>
<sequence length="308" mass="34883">MSQEILLLVQKCAHTFSFYDVASGEAIKHIRLPDFPHEFVVDSQNRFAYVGHYGIETSSHKGEGGCSVFVIDLEKGEHVRTLDIWPYFRPHGLAMDQQDRLYVLSEGHSTLLIFDQPQLRNVPDRAIPSGGYKSHLMALTRDGETGFALNLLSNTVTRLKPQDPTIAPLPLQPGSQPEGNCFSQDERTLYVTTRGDNSIVAIDVETLQVVHRGRTGADPTRIYRDRQNRLFVTNYGEQSISVFNADLQEIHRIELDSAAIAMSLHPTRNLAFVTLKDQRVGMLNLDNWTFERYFETLLEPDVSQVIVR</sequence>
<evidence type="ECO:0000313" key="3">
    <source>
        <dbReference type="Proteomes" id="UP000325565"/>
    </source>
</evidence>
<dbReference type="InterPro" id="IPR015943">
    <property type="entry name" value="WD40/YVTN_repeat-like_dom_sf"/>
</dbReference>
<dbReference type="InterPro" id="IPR011048">
    <property type="entry name" value="Haem_d1_sf"/>
</dbReference>
<evidence type="ECO:0000313" key="4">
    <source>
        <dbReference type="Proteomes" id="UP000344274"/>
    </source>
</evidence>